<proteinExistence type="predicted"/>
<dbReference type="OrthoDB" id="9098221at2"/>
<accession>A0A226X4X1</accession>
<dbReference type="EMBL" id="MTHB01000078">
    <property type="protein sequence ID" value="OXC78040.1"/>
    <property type="molecule type" value="Genomic_DNA"/>
</dbReference>
<dbReference type="AlphaFoldDB" id="A0A226X4X1"/>
<reference evidence="2" key="1">
    <citation type="submission" date="2017-01" db="EMBL/GenBank/DDBJ databases">
        <title>Genome Analysis of Deinococcus marmoris KOPRI26562.</title>
        <authorList>
            <person name="Kim J.H."/>
            <person name="Oh H.-M."/>
        </authorList>
    </citation>
    <scope>NUCLEOTIDE SEQUENCE [LARGE SCALE GENOMIC DNA]</scope>
    <source>
        <strain evidence="2">PAMC 26633</strain>
    </source>
</reference>
<organism evidence="1 2">
    <name type="scientific">Caballeronia sordidicola</name>
    <name type="common">Burkholderia sordidicola</name>
    <dbReference type="NCBI Taxonomy" id="196367"/>
    <lineage>
        <taxon>Bacteria</taxon>
        <taxon>Pseudomonadati</taxon>
        <taxon>Pseudomonadota</taxon>
        <taxon>Betaproteobacteria</taxon>
        <taxon>Burkholderiales</taxon>
        <taxon>Burkholderiaceae</taxon>
        <taxon>Caballeronia</taxon>
    </lineage>
</organism>
<dbReference type="Proteomes" id="UP000214720">
    <property type="component" value="Unassembled WGS sequence"/>
</dbReference>
<evidence type="ECO:0000313" key="1">
    <source>
        <dbReference type="EMBL" id="OXC78040.1"/>
    </source>
</evidence>
<sequence>MPTFDAQRKAAELQCQLATLTGHDQATVKPYGKHLLIQMKRDDTVDTVARLTEVGRNTYTSAFRSHTGRWEPLPGIGNLAETTDLVVSLLAPYLDPDI</sequence>
<evidence type="ECO:0000313" key="2">
    <source>
        <dbReference type="Proteomes" id="UP000214720"/>
    </source>
</evidence>
<comment type="caution">
    <text evidence="1">The sequence shown here is derived from an EMBL/GenBank/DDBJ whole genome shotgun (WGS) entry which is preliminary data.</text>
</comment>
<gene>
    <name evidence="1" type="ORF">BSU04_13760</name>
</gene>
<name>A0A226X4X1_CABSO</name>
<protein>
    <submittedName>
        <fullName evidence="1">Uncharacterized protein</fullName>
    </submittedName>
</protein>
<dbReference type="RefSeq" id="WP_089160987.1">
    <property type="nucleotide sequence ID" value="NZ_MTHB01000078.1"/>
</dbReference>